<feature type="binding site" evidence="7">
    <location>
        <position position="111"/>
    </location>
    <ligand>
        <name>S-adenosyl-L-methionine</name>
        <dbReference type="ChEBI" id="CHEBI:59789"/>
    </ligand>
</feature>
<evidence type="ECO:0000256" key="1">
    <source>
        <dbReference type="ARBA" id="ARBA00000142"/>
    </source>
</evidence>
<organism evidence="8 9">
    <name type="scientific">Acholeplasma laidlawii</name>
    <dbReference type="NCBI Taxonomy" id="2148"/>
    <lineage>
        <taxon>Bacteria</taxon>
        <taxon>Bacillati</taxon>
        <taxon>Mycoplasmatota</taxon>
        <taxon>Mollicutes</taxon>
        <taxon>Acholeplasmatales</taxon>
        <taxon>Acholeplasmataceae</taxon>
        <taxon>Acholeplasma</taxon>
    </lineage>
</organism>
<protein>
    <recommendedName>
        <fullName evidence="7">tRNA (guanine-N(7)-)-methyltransferase</fullName>
        <ecNumber evidence="7">2.1.1.33</ecNumber>
    </recommendedName>
    <alternativeName>
        <fullName evidence="7">tRNA (guanine(46)-N(7))-methyltransferase</fullName>
    </alternativeName>
    <alternativeName>
        <fullName evidence="7">tRNA(m7G46)-methyltransferase</fullName>
    </alternativeName>
</protein>
<dbReference type="GO" id="GO:0008176">
    <property type="term" value="F:tRNA (guanine(46)-N7)-methyltransferase activity"/>
    <property type="evidence" value="ECO:0007669"/>
    <property type="project" value="UniProtKB-UniRule"/>
</dbReference>
<dbReference type="Gene3D" id="3.40.50.150">
    <property type="entry name" value="Vaccinia Virus protein VP39"/>
    <property type="match status" value="1"/>
</dbReference>
<dbReference type="InterPro" id="IPR029063">
    <property type="entry name" value="SAM-dependent_MTases_sf"/>
</dbReference>
<feature type="binding site" evidence="7">
    <location>
        <begin position="180"/>
        <end position="183"/>
    </location>
    <ligand>
        <name>substrate</name>
    </ligand>
</feature>
<feature type="binding site" evidence="7">
    <location>
        <position position="147"/>
    </location>
    <ligand>
        <name>substrate</name>
    </ligand>
</feature>
<evidence type="ECO:0000256" key="2">
    <source>
        <dbReference type="ARBA" id="ARBA00003015"/>
    </source>
</evidence>
<dbReference type="AlphaFoldDB" id="A0A553IIY3"/>
<comment type="function">
    <text evidence="2 7">Catalyzes the formation of N(7)-methylguanine at position 46 (m7G46) in tRNA.</text>
</comment>
<gene>
    <name evidence="7 8" type="primary">trmB</name>
    <name evidence="8" type="ORF">FNV44_03755</name>
</gene>
<dbReference type="NCBIfam" id="TIGR00091">
    <property type="entry name" value="tRNA (guanosine(46)-N7)-methyltransferase TrmB"/>
    <property type="match status" value="1"/>
</dbReference>
<dbReference type="SUPFAM" id="SSF53335">
    <property type="entry name" value="S-adenosyl-L-methionine-dependent methyltransferases"/>
    <property type="match status" value="1"/>
</dbReference>
<evidence type="ECO:0000256" key="7">
    <source>
        <dbReference type="HAMAP-Rule" id="MF_01057"/>
    </source>
</evidence>
<dbReference type="GeneID" id="41338558"/>
<comment type="caution">
    <text evidence="7">Lacks conserved residue(s) required for the propagation of feature annotation.</text>
</comment>
<feature type="binding site" evidence="7">
    <location>
        <position position="37"/>
    </location>
    <ligand>
        <name>S-adenosyl-L-methionine</name>
        <dbReference type="ChEBI" id="CHEBI:59789"/>
    </ligand>
</feature>
<comment type="pathway">
    <text evidence="7">tRNA modification; N(7)-methylguanine-tRNA biosynthesis.</text>
</comment>
<dbReference type="CDD" id="cd02440">
    <property type="entry name" value="AdoMet_MTases"/>
    <property type="match status" value="1"/>
</dbReference>
<dbReference type="PANTHER" id="PTHR23417">
    <property type="entry name" value="3-DEOXY-D-MANNO-OCTULOSONIC-ACID TRANSFERASE/TRNA GUANINE-N 7 - -METHYLTRANSFERASE"/>
    <property type="match status" value="1"/>
</dbReference>
<feature type="binding site" evidence="7">
    <location>
        <position position="62"/>
    </location>
    <ligand>
        <name>S-adenosyl-L-methionine</name>
        <dbReference type="ChEBI" id="CHEBI:59789"/>
    </ligand>
</feature>
<comment type="catalytic activity">
    <reaction evidence="1 7">
        <text>guanosine(46) in tRNA + S-adenosyl-L-methionine = N(7)-methylguanosine(46) in tRNA + S-adenosyl-L-homocysteine</text>
        <dbReference type="Rhea" id="RHEA:42708"/>
        <dbReference type="Rhea" id="RHEA-COMP:10188"/>
        <dbReference type="Rhea" id="RHEA-COMP:10189"/>
        <dbReference type="ChEBI" id="CHEBI:57856"/>
        <dbReference type="ChEBI" id="CHEBI:59789"/>
        <dbReference type="ChEBI" id="CHEBI:74269"/>
        <dbReference type="ChEBI" id="CHEBI:74480"/>
        <dbReference type="EC" id="2.1.1.33"/>
    </reaction>
</comment>
<evidence type="ECO:0000256" key="6">
    <source>
        <dbReference type="ARBA" id="ARBA00022694"/>
    </source>
</evidence>
<accession>A0A553IIY3</accession>
<dbReference type="OMA" id="ANDFPEE"/>
<dbReference type="InterPro" id="IPR055361">
    <property type="entry name" value="tRNA_methyltr_TrmB_bact"/>
</dbReference>
<dbReference type="InterPro" id="IPR003358">
    <property type="entry name" value="tRNA_(Gua-N-7)_MeTrfase_Trmb"/>
</dbReference>
<keyword evidence="6 7" id="KW-0819">tRNA processing</keyword>
<dbReference type="GO" id="GO:0043527">
    <property type="term" value="C:tRNA methyltransferase complex"/>
    <property type="evidence" value="ECO:0007669"/>
    <property type="project" value="TreeGrafter"/>
</dbReference>
<dbReference type="HAMAP" id="MF_01057">
    <property type="entry name" value="tRNA_methyltr_TrmB"/>
    <property type="match status" value="1"/>
</dbReference>
<keyword evidence="4 7" id="KW-0808">Transferase</keyword>
<dbReference type="PANTHER" id="PTHR23417:SF14">
    <property type="entry name" value="PENTACOTRIPEPTIDE-REPEAT REGION OF PRORP DOMAIN-CONTAINING PROTEIN"/>
    <property type="match status" value="1"/>
</dbReference>
<dbReference type="Proteomes" id="UP000315938">
    <property type="component" value="Unassembled WGS sequence"/>
</dbReference>
<proteinExistence type="inferred from homology"/>
<name>A0A553IIY3_ACHLA</name>
<dbReference type="UniPathway" id="UPA00989"/>
<feature type="binding site" evidence="7">
    <location>
        <position position="115"/>
    </location>
    <ligand>
        <name>substrate</name>
    </ligand>
</feature>
<dbReference type="RefSeq" id="WP_012242329.1">
    <property type="nucleotide sequence ID" value="NZ_JACAOE010000001.1"/>
</dbReference>
<comment type="caution">
    <text evidence="8">The sequence shown here is derived from an EMBL/GenBank/DDBJ whole genome shotgun (WGS) entry which is preliminary data.</text>
</comment>
<evidence type="ECO:0000313" key="9">
    <source>
        <dbReference type="Proteomes" id="UP000315938"/>
    </source>
</evidence>
<feature type="binding site" evidence="7">
    <location>
        <position position="89"/>
    </location>
    <ligand>
        <name>S-adenosyl-L-methionine</name>
        <dbReference type="ChEBI" id="CHEBI:59789"/>
    </ligand>
</feature>
<evidence type="ECO:0000256" key="3">
    <source>
        <dbReference type="ARBA" id="ARBA00022603"/>
    </source>
</evidence>
<evidence type="ECO:0000256" key="5">
    <source>
        <dbReference type="ARBA" id="ARBA00022691"/>
    </source>
</evidence>
<evidence type="ECO:0000256" key="4">
    <source>
        <dbReference type="ARBA" id="ARBA00022679"/>
    </source>
</evidence>
<dbReference type="EC" id="2.1.1.33" evidence="7"/>
<keyword evidence="5 7" id="KW-0949">S-adenosyl-L-methionine</keyword>
<evidence type="ECO:0000313" key="8">
    <source>
        <dbReference type="EMBL" id="TRY00170.1"/>
    </source>
</evidence>
<comment type="similarity">
    <text evidence="7">Belongs to the class I-like SAM-binding methyltransferase superfamily. TrmB family.</text>
</comment>
<dbReference type="Pfam" id="PF02390">
    <property type="entry name" value="Methyltransf_4"/>
    <property type="match status" value="1"/>
</dbReference>
<keyword evidence="3 7" id="KW-0489">Methyltransferase</keyword>
<dbReference type="EMBL" id="VKID01000001">
    <property type="protein sequence ID" value="TRY00170.1"/>
    <property type="molecule type" value="Genomic_DNA"/>
</dbReference>
<reference evidence="8 9" key="1">
    <citation type="submission" date="2019-07" db="EMBL/GenBank/DDBJ databases">
        <title>Genome sequence of Acholeplasma laidlawii strain with increased resistance to erythromycin.</title>
        <authorList>
            <person name="Medvedeva E.S."/>
            <person name="Baranova N.B."/>
            <person name="Siniagina M.N."/>
            <person name="Mouzykantov A."/>
            <person name="Chernova O.A."/>
            <person name="Chernov V.M."/>
        </authorList>
    </citation>
    <scope>NUCLEOTIDE SEQUENCE [LARGE SCALE GENOMIC DNA]</scope>
    <source>
        <strain evidence="8 9">PG8REry</strain>
    </source>
</reference>
<sequence length="202" mass="23471">MRQKKIKDATIENLEKLGVLLAPTPLKVDASKKITLEIGSGKGRFITSLANDFPEEVFIAVERDQNVCYRLAQKKSVLELKNLIVIMDDAEKLNEYLVDVKVDNLHLNFSDPWPKKKHHKRRLTYPTMLNQYKNYLKKDGKIIFRTDHADLFVDSFQYFNEASFIVSDCNWALAPSDYMTEYEVKKRVSGPIYQLIAEQNHD</sequence>
<dbReference type="PROSITE" id="PS51625">
    <property type="entry name" value="SAM_MT_TRMB"/>
    <property type="match status" value="1"/>
</dbReference>